<feature type="compositionally biased region" description="Polar residues" evidence="1">
    <location>
        <begin position="149"/>
        <end position="163"/>
    </location>
</feature>
<sequence>MIRYKPTRIVLGDEDLRYHLERLLLRHSKMAEWHRQDLDRDSYSDDSVAFLGSEFFSPYNLSPRGSRCSSGPDSPSQGSWQSNQDREASLSELSALFNELDVSSCVVVQDEVRAMKTNCSSGVGGALSGTFSTRAHQEHRATESAHPLSRNTIDSGFPSSQQLGKRGHEWPHNHSPTRKPFATATMPPATIPVSLFWKDIGKGLSVPHRHSVSRPLILGARTVNRETLSGSTRLADSSLLLIDTSSEAWSRTKVKDSGLRPSLNLEIRLGSTCVNLAAQETQSVDLLARSSSRTNVTLEVIKMPGANRPTRKTRGQRANLSLPGSAAVHHNGPGEGSGAEIGRAPAALPTRLQHKGKAPRNIASHATQTEHELVGLLPEQGHGGTITHQAVNSSLAAPAEVEIVGGLIPFRRPQGVQDNGYENNPPQEHMAREAAAISGLLRDMPPVAYFLRGHNANKMKVIVSKPSANPPLPGGRSMAAPHGHRSEPCIDTRASVNPRVMQARELEGYVNLMACEAHDNVEDGDQNIGSTVLNSTRDSQGGC</sequence>
<proteinExistence type="predicted"/>
<keyword evidence="3" id="KW-1185">Reference proteome</keyword>
<feature type="region of interest" description="Disordered" evidence="1">
    <location>
        <begin position="62"/>
        <end position="85"/>
    </location>
</feature>
<dbReference type="EMBL" id="KV878680">
    <property type="protein sequence ID" value="OJJ75962.1"/>
    <property type="molecule type" value="Genomic_DNA"/>
</dbReference>
<feature type="region of interest" description="Disordered" evidence="1">
    <location>
        <begin position="468"/>
        <end position="487"/>
    </location>
</feature>
<evidence type="ECO:0000313" key="2">
    <source>
        <dbReference type="EMBL" id="OJJ75962.1"/>
    </source>
</evidence>
<dbReference type="AlphaFoldDB" id="A0A1L9UWH7"/>
<feature type="region of interest" description="Disordered" evidence="1">
    <location>
        <begin position="523"/>
        <end position="543"/>
    </location>
</feature>
<reference evidence="3" key="1">
    <citation type="journal article" date="2017" name="Genome Biol.">
        <title>Comparative genomics reveals high biological diversity and specific adaptations in the industrially and medically important fungal genus Aspergillus.</title>
        <authorList>
            <person name="de Vries R.P."/>
            <person name="Riley R."/>
            <person name="Wiebenga A."/>
            <person name="Aguilar-Osorio G."/>
            <person name="Amillis S."/>
            <person name="Uchima C.A."/>
            <person name="Anderluh G."/>
            <person name="Asadollahi M."/>
            <person name="Askin M."/>
            <person name="Barry K."/>
            <person name="Battaglia E."/>
            <person name="Bayram O."/>
            <person name="Benocci T."/>
            <person name="Braus-Stromeyer S.A."/>
            <person name="Caldana C."/>
            <person name="Canovas D."/>
            <person name="Cerqueira G.C."/>
            <person name="Chen F."/>
            <person name="Chen W."/>
            <person name="Choi C."/>
            <person name="Clum A."/>
            <person name="Dos Santos R.A."/>
            <person name="Damasio A.R."/>
            <person name="Diallinas G."/>
            <person name="Emri T."/>
            <person name="Fekete E."/>
            <person name="Flipphi M."/>
            <person name="Freyberg S."/>
            <person name="Gallo A."/>
            <person name="Gournas C."/>
            <person name="Habgood R."/>
            <person name="Hainaut M."/>
            <person name="Harispe M.L."/>
            <person name="Henrissat B."/>
            <person name="Hilden K.S."/>
            <person name="Hope R."/>
            <person name="Hossain A."/>
            <person name="Karabika E."/>
            <person name="Karaffa L."/>
            <person name="Karanyi Z."/>
            <person name="Krasevec N."/>
            <person name="Kuo A."/>
            <person name="Kusch H."/>
            <person name="LaButti K."/>
            <person name="Lagendijk E.L."/>
            <person name="Lapidus A."/>
            <person name="Levasseur A."/>
            <person name="Lindquist E."/>
            <person name="Lipzen A."/>
            <person name="Logrieco A.F."/>
            <person name="MacCabe A."/>
            <person name="Maekelae M.R."/>
            <person name="Malavazi I."/>
            <person name="Melin P."/>
            <person name="Meyer V."/>
            <person name="Mielnichuk N."/>
            <person name="Miskei M."/>
            <person name="Molnar A.P."/>
            <person name="Mule G."/>
            <person name="Ngan C.Y."/>
            <person name="Orejas M."/>
            <person name="Orosz E."/>
            <person name="Ouedraogo J.P."/>
            <person name="Overkamp K.M."/>
            <person name="Park H.-S."/>
            <person name="Perrone G."/>
            <person name="Piumi F."/>
            <person name="Punt P.J."/>
            <person name="Ram A.F."/>
            <person name="Ramon A."/>
            <person name="Rauscher S."/>
            <person name="Record E."/>
            <person name="Riano-Pachon D.M."/>
            <person name="Robert V."/>
            <person name="Roehrig J."/>
            <person name="Ruller R."/>
            <person name="Salamov A."/>
            <person name="Salih N.S."/>
            <person name="Samson R.A."/>
            <person name="Sandor E."/>
            <person name="Sanguinetti M."/>
            <person name="Schuetze T."/>
            <person name="Sepcic K."/>
            <person name="Shelest E."/>
            <person name="Sherlock G."/>
            <person name="Sophianopoulou V."/>
            <person name="Squina F.M."/>
            <person name="Sun H."/>
            <person name="Susca A."/>
            <person name="Todd R.B."/>
            <person name="Tsang A."/>
            <person name="Unkles S.E."/>
            <person name="van de Wiele N."/>
            <person name="van Rossen-Uffink D."/>
            <person name="Oliveira J.V."/>
            <person name="Vesth T.C."/>
            <person name="Visser J."/>
            <person name="Yu J.-H."/>
            <person name="Zhou M."/>
            <person name="Andersen M.R."/>
            <person name="Archer D.B."/>
            <person name="Baker S.E."/>
            <person name="Benoit I."/>
            <person name="Brakhage A.A."/>
            <person name="Braus G.H."/>
            <person name="Fischer R."/>
            <person name="Frisvad J.C."/>
            <person name="Goldman G.H."/>
            <person name="Houbraken J."/>
            <person name="Oakley B."/>
            <person name="Pocsi I."/>
            <person name="Scazzocchio C."/>
            <person name="Seiboth B."/>
            <person name="vanKuyk P.A."/>
            <person name="Wortman J."/>
            <person name="Dyer P.S."/>
            <person name="Grigoriev I.V."/>
        </authorList>
    </citation>
    <scope>NUCLEOTIDE SEQUENCE [LARGE SCALE GENOMIC DNA]</scope>
    <source>
        <strain evidence="3">CBS 101740 / IMI 381727 / IBT 21946</strain>
    </source>
</reference>
<organism evidence="2 3">
    <name type="scientific">Aspergillus brasiliensis (strain CBS 101740 / IMI 381727 / IBT 21946)</name>
    <dbReference type="NCBI Taxonomy" id="767769"/>
    <lineage>
        <taxon>Eukaryota</taxon>
        <taxon>Fungi</taxon>
        <taxon>Dikarya</taxon>
        <taxon>Ascomycota</taxon>
        <taxon>Pezizomycotina</taxon>
        <taxon>Eurotiomycetes</taxon>
        <taxon>Eurotiomycetidae</taxon>
        <taxon>Eurotiales</taxon>
        <taxon>Aspergillaceae</taxon>
        <taxon>Aspergillus</taxon>
        <taxon>Aspergillus subgen. Circumdati</taxon>
    </lineage>
</organism>
<dbReference type="OMA" id="AEWHRQD"/>
<name>A0A1L9UWH7_ASPBC</name>
<dbReference type="RefSeq" id="XP_067483209.1">
    <property type="nucleotide sequence ID" value="XM_067626769.1"/>
</dbReference>
<dbReference type="Proteomes" id="UP000184499">
    <property type="component" value="Unassembled WGS sequence"/>
</dbReference>
<gene>
    <name evidence="2" type="ORF">ASPBRDRAFT_51651</name>
</gene>
<accession>A0A1L9UWH7</accession>
<feature type="compositionally biased region" description="Polar residues" evidence="1">
    <location>
        <begin position="67"/>
        <end position="83"/>
    </location>
</feature>
<feature type="region of interest" description="Disordered" evidence="1">
    <location>
        <begin position="134"/>
        <end position="185"/>
    </location>
</feature>
<evidence type="ECO:0000256" key="1">
    <source>
        <dbReference type="SAM" id="MobiDB-lite"/>
    </source>
</evidence>
<feature type="compositionally biased region" description="Polar residues" evidence="1">
    <location>
        <begin position="527"/>
        <end position="543"/>
    </location>
</feature>
<evidence type="ECO:0000313" key="3">
    <source>
        <dbReference type="Proteomes" id="UP000184499"/>
    </source>
</evidence>
<dbReference type="OrthoDB" id="4501861at2759"/>
<dbReference type="GeneID" id="93579257"/>
<protein>
    <submittedName>
        <fullName evidence="2">Uncharacterized protein</fullName>
    </submittedName>
</protein>
<dbReference type="VEuPathDB" id="FungiDB:ASPBRDRAFT_51651"/>